<dbReference type="Proteomes" id="UP000216411">
    <property type="component" value="Unassembled WGS sequence"/>
</dbReference>
<reference evidence="8 9" key="1">
    <citation type="journal article" date="2017" name="Genome Announc.">
        <title>Draft Genome Sequence of a Sporulating and Motile Strain of Lachnotalea glycerini Isolated from Water in Quebec City, Canada.</title>
        <authorList>
            <person name="Maheux A.F."/>
            <person name="Boudreau D.K."/>
            <person name="Berube E."/>
            <person name="Boissinot M."/>
            <person name="Raymond F."/>
            <person name="Brodeur S."/>
            <person name="Corbeil J."/>
            <person name="Isabel S."/>
            <person name="Omar R.F."/>
            <person name="Bergeron M.G."/>
        </authorList>
    </citation>
    <scope>NUCLEOTIDE SEQUENCE [LARGE SCALE GENOMIC DNA]</scope>
    <source>
        <strain evidence="8 9">CCRI-19302</strain>
    </source>
</reference>
<evidence type="ECO:0000313" key="9">
    <source>
        <dbReference type="Proteomes" id="UP000216411"/>
    </source>
</evidence>
<gene>
    <name evidence="7" type="ORF">C8E03_12110</name>
    <name evidence="8" type="ORF">CG710_018775</name>
</gene>
<dbReference type="EMBL" id="NOKA02000072">
    <property type="protein sequence ID" value="RDY29085.1"/>
    <property type="molecule type" value="Genomic_DNA"/>
</dbReference>
<feature type="domain" description="Guanylate kinase-like" evidence="6">
    <location>
        <begin position="2"/>
        <end position="192"/>
    </location>
</feature>
<comment type="function">
    <text evidence="1">Essential for recycling GMP and indirectly, cGMP.</text>
</comment>
<dbReference type="PANTHER" id="PTHR23117:SF13">
    <property type="entry name" value="GUANYLATE KINASE"/>
    <property type="match status" value="1"/>
</dbReference>
<dbReference type="EMBL" id="QICS01000021">
    <property type="protein sequence ID" value="PXV84880.1"/>
    <property type="molecule type" value="Genomic_DNA"/>
</dbReference>
<protein>
    <submittedName>
        <fullName evidence="8">Guanylate kinase</fullName>
    </submittedName>
</protein>
<proteinExistence type="inferred from homology"/>
<evidence type="ECO:0000256" key="5">
    <source>
        <dbReference type="ARBA" id="ARBA00048594"/>
    </source>
</evidence>
<dbReference type="Proteomes" id="UP000247523">
    <property type="component" value="Unassembled WGS sequence"/>
</dbReference>
<evidence type="ECO:0000313" key="7">
    <source>
        <dbReference type="EMBL" id="PXV84880.1"/>
    </source>
</evidence>
<evidence type="ECO:0000256" key="2">
    <source>
        <dbReference type="ARBA" id="ARBA00005790"/>
    </source>
</evidence>
<comment type="caution">
    <text evidence="8">The sequence shown here is derived from an EMBL/GenBank/DDBJ whole genome shotgun (WGS) entry which is preliminary data.</text>
</comment>
<dbReference type="SUPFAM" id="SSF52540">
    <property type="entry name" value="P-loop containing nucleoside triphosphate hydrolases"/>
    <property type="match status" value="1"/>
</dbReference>
<evidence type="ECO:0000256" key="1">
    <source>
        <dbReference type="ARBA" id="ARBA00003531"/>
    </source>
</evidence>
<dbReference type="InterPro" id="IPR008144">
    <property type="entry name" value="Guanylate_kin-like_dom"/>
</dbReference>
<evidence type="ECO:0000313" key="8">
    <source>
        <dbReference type="EMBL" id="RDY29085.1"/>
    </source>
</evidence>
<dbReference type="RefSeq" id="WP_094376942.1">
    <property type="nucleotide sequence ID" value="NZ_NOKA02000072.1"/>
</dbReference>
<evidence type="ECO:0000259" key="6">
    <source>
        <dbReference type="PROSITE" id="PS50052"/>
    </source>
</evidence>
<evidence type="ECO:0000256" key="4">
    <source>
        <dbReference type="ARBA" id="ARBA00022777"/>
    </source>
</evidence>
<sequence>MGKIFYIIGKSSSGKDTIYKRVQKDASLNLNSIVMYTTRPIRDGETNGVEYFFVNDEELDALKREGKVIEVRAYQTVYGLWRYFTVDDNQINIENNNYLMIGTVESFIKTKKYYGNDLIIPIYIEVDDGIRLERALRREQLQKFPKYEEMCRRFIADQQDFSEEKILKAGIGIRFQNNNLENCVMEVSKYINKVVN</sequence>
<dbReference type="Gene3D" id="3.40.50.300">
    <property type="entry name" value="P-loop containing nucleotide triphosphate hydrolases"/>
    <property type="match status" value="1"/>
</dbReference>
<organism evidence="8 9">
    <name type="scientific">Lachnotalea glycerini</name>
    <dbReference type="NCBI Taxonomy" id="1763509"/>
    <lineage>
        <taxon>Bacteria</taxon>
        <taxon>Bacillati</taxon>
        <taxon>Bacillota</taxon>
        <taxon>Clostridia</taxon>
        <taxon>Lachnospirales</taxon>
        <taxon>Lachnospiraceae</taxon>
        <taxon>Lachnotalea</taxon>
    </lineage>
</organism>
<evidence type="ECO:0000313" key="10">
    <source>
        <dbReference type="Proteomes" id="UP000247523"/>
    </source>
</evidence>
<keyword evidence="4 8" id="KW-0418">Kinase</keyword>
<comment type="similarity">
    <text evidence="2">Belongs to the guanylate kinase family.</text>
</comment>
<dbReference type="InterPro" id="IPR008145">
    <property type="entry name" value="GK/Ca_channel_bsu"/>
</dbReference>
<name>A0A255IIC7_9FIRM</name>
<reference evidence="8" key="3">
    <citation type="submission" date="2018-07" db="EMBL/GenBank/DDBJ databases">
        <authorList>
            <person name="Quirk P.G."/>
            <person name="Krulwich T.A."/>
        </authorList>
    </citation>
    <scope>NUCLEOTIDE SEQUENCE</scope>
    <source>
        <strain evidence="8">CCRI-19302</strain>
    </source>
</reference>
<accession>A0A255IIC7</accession>
<dbReference type="InterPro" id="IPR020590">
    <property type="entry name" value="Guanylate_kinase_CS"/>
</dbReference>
<keyword evidence="3" id="KW-0808">Transferase</keyword>
<dbReference type="PANTHER" id="PTHR23117">
    <property type="entry name" value="GUANYLATE KINASE-RELATED"/>
    <property type="match status" value="1"/>
</dbReference>
<dbReference type="SMART" id="SM00072">
    <property type="entry name" value="GuKc"/>
    <property type="match status" value="1"/>
</dbReference>
<evidence type="ECO:0000256" key="3">
    <source>
        <dbReference type="ARBA" id="ARBA00022679"/>
    </source>
</evidence>
<dbReference type="PROSITE" id="PS00856">
    <property type="entry name" value="GUANYLATE_KINASE_1"/>
    <property type="match status" value="1"/>
</dbReference>
<dbReference type="GO" id="GO:0004385">
    <property type="term" value="F:GMP kinase activity"/>
    <property type="evidence" value="ECO:0007669"/>
    <property type="project" value="UniProtKB-EC"/>
</dbReference>
<dbReference type="AlphaFoldDB" id="A0A255IIC7"/>
<comment type="catalytic activity">
    <reaction evidence="5">
        <text>GMP + ATP = GDP + ADP</text>
        <dbReference type="Rhea" id="RHEA:20780"/>
        <dbReference type="ChEBI" id="CHEBI:30616"/>
        <dbReference type="ChEBI" id="CHEBI:58115"/>
        <dbReference type="ChEBI" id="CHEBI:58189"/>
        <dbReference type="ChEBI" id="CHEBI:456216"/>
        <dbReference type="EC" id="2.7.4.8"/>
    </reaction>
</comment>
<dbReference type="OrthoDB" id="1033810at2"/>
<dbReference type="PROSITE" id="PS50052">
    <property type="entry name" value="GUANYLATE_KINASE_2"/>
    <property type="match status" value="1"/>
</dbReference>
<reference evidence="7 10" key="2">
    <citation type="submission" date="2018-05" db="EMBL/GenBank/DDBJ databases">
        <title>Genomic Encyclopedia of Type Strains, Phase IV (KMG-IV): sequencing the most valuable type-strain genomes for metagenomic binning, comparative biology and taxonomic classification.</title>
        <authorList>
            <person name="Goeker M."/>
        </authorList>
    </citation>
    <scope>NUCLEOTIDE SEQUENCE [LARGE SCALE GENOMIC DNA]</scope>
    <source>
        <strain evidence="7 10">DSM 28816</strain>
    </source>
</reference>
<dbReference type="InterPro" id="IPR027417">
    <property type="entry name" value="P-loop_NTPase"/>
</dbReference>
<dbReference type="Pfam" id="PF00625">
    <property type="entry name" value="Guanylate_kin"/>
    <property type="match status" value="1"/>
</dbReference>
<keyword evidence="9" id="KW-1185">Reference proteome</keyword>
<dbReference type="GO" id="GO:0005829">
    <property type="term" value="C:cytosol"/>
    <property type="evidence" value="ECO:0007669"/>
    <property type="project" value="TreeGrafter"/>
</dbReference>